<evidence type="ECO:0008006" key="3">
    <source>
        <dbReference type="Google" id="ProtNLM"/>
    </source>
</evidence>
<proteinExistence type="predicted"/>
<protein>
    <recommendedName>
        <fullName evidence="3">Cation-translocating P-type ATPase</fullName>
    </recommendedName>
</protein>
<gene>
    <name evidence="1" type="ORF">GCM10010307_84570</name>
</gene>
<dbReference type="RefSeq" id="WP_344396943.1">
    <property type="nucleotide sequence ID" value="NZ_BAAASJ010000125.1"/>
</dbReference>
<reference evidence="2" key="1">
    <citation type="journal article" date="2019" name="Int. J. Syst. Evol. Microbiol.">
        <title>The Global Catalogue of Microorganisms (GCM) 10K type strain sequencing project: providing services to taxonomists for standard genome sequencing and annotation.</title>
        <authorList>
            <consortium name="The Broad Institute Genomics Platform"/>
            <consortium name="The Broad Institute Genome Sequencing Center for Infectious Disease"/>
            <person name="Wu L."/>
            <person name="Ma J."/>
        </authorList>
    </citation>
    <scope>NUCLEOTIDE SEQUENCE [LARGE SCALE GENOMIC DNA]</scope>
    <source>
        <strain evidence="2">JCM 4524</strain>
    </source>
</reference>
<organism evidence="1 2">
    <name type="scientific">Streptomyces vastus</name>
    <dbReference type="NCBI Taxonomy" id="285451"/>
    <lineage>
        <taxon>Bacteria</taxon>
        <taxon>Bacillati</taxon>
        <taxon>Actinomycetota</taxon>
        <taxon>Actinomycetes</taxon>
        <taxon>Kitasatosporales</taxon>
        <taxon>Streptomycetaceae</taxon>
        <taxon>Streptomyces</taxon>
    </lineage>
</organism>
<keyword evidence="2" id="KW-1185">Reference proteome</keyword>
<evidence type="ECO:0000313" key="2">
    <source>
        <dbReference type="Proteomes" id="UP001500151"/>
    </source>
</evidence>
<dbReference type="Proteomes" id="UP001500151">
    <property type="component" value="Unassembled WGS sequence"/>
</dbReference>
<name>A0ABP6ED51_9ACTN</name>
<sequence length="603" mass="61295">MDLRLLTRLPALGLGMTLTAPRYVLHQSASLAGTLAHAASEVVGAGADLARGEGAAAGAAVRVMRVARHAMAGTDGRWQAGQRFHLPLRAGPGRGGAAGRGDEAAVAEVAAELRQRPDVRFAYWDIALARLVVHAAPGTAVDGLVDVTTELAAKHGLAPSAEPAEGVPHPGGVRDVRMAAAALAFDAAGIAATMGARALHLPRASHLATATVSLLREDPRMRRALRHRLGRTAADVLLAAAHATAHAAVQSPTPIVLDAVVRAAQLVEAVARAAAFDAGHDEVCVPGRIGMGGEAAVSRPAPADPVDDYAAKANAVRLAGGAGALRLNRNLDYAARAVLAGSPKALRHGTGVYLAGIGCVLAREGVLVRAPERLRLLSAVDTAVLHASALREADPRAATVLDAARRAGLRVLVVGGRAPGEAAAPAGGITRTPEPLPDVVHDLQRNGHVVLTVARLRTDGGQGGQDGGDGAPADSNVLAGLLSSDIAVALADPGSAVVWGADVLCPRGLAGVWRLLVAVPAARRFQRHAKVFAEGGGTLAGLLLLTESVRLWGMPPVSLGANPVTLADAAARVLGFRSVATVAVTSPPILRSPVPGHAPPPKK</sequence>
<evidence type="ECO:0000313" key="1">
    <source>
        <dbReference type="EMBL" id="GAA2663841.1"/>
    </source>
</evidence>
<comment type="caution">
    <text evidence="1">The sequence shown here is derived from an EMBL/GenBank/DDBJ whole genome shotgun (WGS) entry which is preliminary data.</text>
</comment>
<dbReference type="EMBL" id="BAAASJ010000125">
    <property type="protein sequence ID" value="GAA2663841.1"/>
    <property type="molecule type" value="Genomic_DNA"/>
</dbReference>
<accession>A0ABP6ED51</accession>